<evidence type="ECO:0000256" key="1">
    <source>
        <dbReference type="SAM" id="MobiDB-lite"/>
    </source>
</evidence>
<dbReference type="InterPro" id="IPR019138">
    <property type="entry name" value="De-etiolated_protein_1_Det1"/>
</dbReference>
<keyword evidence="3" id="KW-1185">Reference proteome</keyword>
<dbReference type="AlphaFoldDB" id="A0A507D8F4"/>
<feature type="region of interest" description="Disordered" evidence="1">
    <location>
        <begin position="330"/>
        <end position="358"/>
    </location>
</feature>
<name>A0A507D8F4_9FUNG</name>
<sequence length="641" mass="72840">MKSNKPHENMARLLREREFLHARPNTNVIRQRQCYTAILPNKAIHNIASPPLTFRRFTPDGQYLITFSKHQHALSLYRYNGPPRLNLNDPQVHDRTKHGHTPYNGLSSISSVVWDDLFTFIYERVLTAGSELLCKDFCMFTANKKHMILSSAVPSPGVPEPPPRYPHSIRSITSLDDVTFWIVETETGEILDKKTYRNDYIFLSNHAGVHLLGDHVCIASVQHQSVYILQIKESGKFVELRTIGWFNYEDDELVLSRANDAEDQYRQRMTSTTSPTGVVPSFSLHTISTRSPSSTVNTTANHFTMQWEADYIYAGSNTVRRVLGQSVLRPPEQPDPTAQLVPTLPSNRNGQRLQPPPRATYSTEQLVEVDDESMPLSGLKQRILSYLYRRAVASRDEAAIRHFYLTYPYFAALVMWRVQFIDQHHLMIKMGNLEQVVGKNVEPTTTTSSFFVIYSLVTTQVIGIFDNASGSLLNALESWDSLRGVPYSDPIQFVSSIANNDYARETVWKHMYAVKKARNGGAAQAIKRILSQLPMNPQSFVETPYFDQGLFSYDEKLINSSDRTRLLSDFPVKFYSRNTGVFKFRIDPLPVPFGVTPAAAPGRGMQKRYVQYVFHPTDPLILTSLINPGAPSFINLHVRSV</sequence>
<dbReference type="GO" id="GO:0031461">
    <property type="term" value="C:cullin-RING ubiquitin ligase complex"/>
    <property type="evidence" value="ECO:0007669"/>
    <property type="project" value="TreeGrafter"/>
</dbReference>
<organism evidence="2 3">
    <name type="scientific">Synchytrium endobioticum</name>
    <dbReference type="NCBI Taxonomy" id="286115"/>
    <lineage>
        <taxon>Eukaryota</taxon>
        <taxon>Fungi</taxon>
        <taxon>Fungi incertae sedis</taxon>
        <taxon>Chytridiomycota</taxon>
        <taxon>Chytridiomycota incertae sedis</taxon>
        <taxon>Chytridiomycetes</taxon>
        <taxon>Synchytriales</taxon>
        <taxon>Synchytriaceae</taxon>
        <taxon>Synchytrium</taxon>
    </lineage>
</organism>
<evidence type="ECO:0000313" key="3">
    <source>
        <dbReference type="Proteomes" id="UP000317494"/>
    </source>
</evidence>
<protein>
    <submittedName>
        <fullName evidence="2">Uncharacterized protein</fullName>
    </submittedName>
</protein>
<dbReference type="PANTHER" id="PTHR13374">
    <property type="entry name" value="DET1 HOMOLOG DE-ETIOLATED-1 HOMOLOG"/>
    <property type="match status" value="1"/>
</dbReference>
<dbReference type="GO" id="GO:1990756">
    <property type="term" value="F:ubiquitin-like ligase-substrate adaptor activity"/>
    <property type="evidence" value="ECO:0007669"/>
    <property type="project" value="TreeGrafter"/>
</dbReference>
<evidence type="ECO:0000313" key="2">
    <source>
        <dbReference type="EMBL" id="TPX47607.1"/>
    </source>
</evidence>
<gene>
    <name evidence="2" type="ORF">SeMB42_g03259</name>
</gene>
<dbReference type="Proteomes" id="UP000317494">
    <property type="component" value="Unassembled WGS sequence"/>
</dbReference>
<dbReference type="VEuPathDB" id="FungiDB:SeMB42_g03259"/>
<proteinExistence type="predicted"/>
<dbReference type="GO" id="GO:0016567">
    <property type="term" value="P:protein ubiquitination"/>
    <property type="evidence" value="ECO:0007669"/>
    <property type="project" value="TreeGrafter"/>
</dbReference>
<accession>A0A507D8F4</accession>
<dbReference type="Pfam" id="PF09737">
    <property type="entry name" value="Det1"/>
    <property type="match status" value="2"/>
</dbReference>
<dbReference type="PANTHER" id="PTHR13374:SF3">
    <property type="entry name" value="DET1 HOMOLOG"/>
    <property type="match status" value="1"/>
</dbReference>
<dbReference type="GO" id="GO:0005634">
    <property type="term" value="C:nucleus"/>
    <property type="evidence" value="ECO:0007669"/>
    <property type="project" value="TreeGrafter"/>
</dbReference>
<reference evidence="2 3" key="1">
    <citation type="journal article" date="2019" name="Sci. Rep.">
        <title>Comparative genomics of chytrid fungi reveal insights into the obligate biotrophic and pathogenic lifestyle of Synchytrium endobioticum.</title>
        <authorList>
            <person name="van de Vossenberg B.T.L.H."/>
            <person name="Warris S."/>
            <person name="Nguyen H.D.T."/>
            <person name="van Gent-Pelzer M.P.E."/>
            <person name="Joly D.L."/>
            <person name="van de Geest H.C."/>
            <person name="Bonants P.J.M."/>
            <person name="Smith D.S."/>
            <person name="Levesque C.A."/>
            <person name="van der Lee T.A.J."/>
        </authorList>
    </citation>
    <scope>NUCLEOTIDE SEQUENCE [LARGE SCALE GENOMIC DNA]</scope>
    <source>
        <strain evidence="2 3">MB42</strain>
    </source>
</reference>
<dbReference type="GO" id="GO:0032436">
    <property type="term" value="P:positive regulation of proteasomal ubiquitin-dependent protein catabolic process"/>
    <property type="evidence" value="ECO:0007669"/>
    <property type="project" value="TreeGrafter"/>
</dbReference>
<dbReference type="GO" id="GO:0031625">
    <property type="term" value="F:ubiquitin protein ligase binding"/>
    <property type="evidence" value="ECO:0007669"/>
    <property type="project" value="TreeGrafter"/>
</dbReference>
<dbReference type="STRING" id="286115.A0A507D8F4"/>
<comment type="caution">
    <text evidence="2">The sequence shown here is derived from an EMBL/GenBank/DDBJ whole genome shotgun (WGS) entry which is preliminary data.</text>
</comment>
<dbReference type="EMBL" id="QEAN01000113">
    <property type="protein sequence ID" value="TPX47607.1"/>
    <property type="molecule type" value="Genomic_DNA"/>
</dbReference>